<dbReference type="Gene3D" id="3.10.10.10">
    <property type="entry name" value="HIV Type 1 Reverse Transcriptase, subunit A, domain 1"/>
    <property type="match status" value="1"/>
</dbReference>
<dbReference type="Gene3D" id="3.30.70.270">
    <property type="match status" value="1"/>
</dbReference>
<evidence type="ECO:0000313" key="2">
    <source>
        <dbReference type="Proteomes" id="UP000054549"/>
    </source>
</evidence>
<reference evidence="1 2" key="1">
    <citation type="submission" date="2014-04" db="EMBL/GenBank/DDBJ databases">
        <title>Evolutionary Origins and Diversification of the Mycorrhizal Mutualists.</title>
        <authorList>
            <consortium name="DOE Joint Genome Institute"/>
            <consortium name="Mycorrhizal Genomics Consortium"/>
            <person name="Kohler A."/>
            <person name="Kuo A."/>
            <person name="Nagy L.G."/>
            <person name="Floudas D."/>
            <person name="Copeland A."/>
            <person name="Barry K.W."/>
            <person name="Cichocki N."/>
            <person name="Veneault-Fourrey C."/>
            <person name="LaButti K."/>
            <person name="Lindquist E.A."/>
            <person name="Lipzen A."/>
            <person name="Lundell T."/>
            <person name="Morin E."/>
            <person name="Murat C."/>
            <person name="Riley R."/>
            <person name="Ohm R."/>
            <person name="Sun H."/>
            <person name="Tunlid A."/>
            <person name="Henrissat B."/>
            <person name="Grigoriev I.V."/>
            <person name="Hibbett D.S."/>
            <person name="Martin F."/>
        </authorList>
    </citation>
    <scope>NUCLEOTIDE SEQUENCE [LARGE SCALE GENOMIC DNA]</scope>
    <source>
        <strain evidence="1 2">Koide BX008</strain>
    </source>
</reference>
<dbReference type="InterPro" id="IPR043128">
    <property type="entry name" value="Rev_trsase/Diguanyl_cyclase"/>
</dbReference>
<evidence type="ECO:0000313" key="1">
    <source>
        <dbReference type="EMBL" id="KIL55333.1"/>
    </source>
</evidence>
<protein>
    <submittedName>
        <fullName evidence="1">Uncharacterized protein</fullName>
    </submittedName>
</protein>
<dbReference type="SUPFAM" id="SSF56672">
    <property type="entry name" value="DNA/RNA polymerases"/>
    <property type="match status" value="1"/>
</dbReference>
<dbReference type="InterPro" id="IPR021109">
    <property type="entry name" value="Peptidase_aspartic_dom_sf"/>
</dbReference>
<dbReference type="CDD" id="cd00303">
    <property type="entry name" value="retropepsin_like"/>
    <property type="match status" value="1"/>
</dbReference>
<accession>A0A0C2WGT7</accession>
<gene>
    <name evidence="1" type="ORF">M378DRAFT_1045040</name>
</gene>
<organism evidence="1 2">
    <name type="scientific">Amanita muscaria (strain Koide BX008)</name>
    <dbReference type="NCBI Taxonomy" id="946122"/>
    <lineage>
        <taxon>Eukaryota</taxon>
        <taxon>Fungi</taxon>
        <taxon>Dikarya</taxon>
        <taxon>Basidiomycota</taxon>
        <taxon>Agaricomycotina</taxon>
        <taxon>Agaricomycetes</taxon>
        <taxon>Agaricomycetidae</taxon>
        <taxon>Agaricales</taxon>
        <taxon>Pluteineae</taxon>
        <taxon>Amanitaceae</taxon>
        <taxon>Amanita</taxon>
    </lineage>
</organism>
<dbReference type="SUPFAM" id="SSF50630">
    <property type="entry name" value="Acid proteases"/>
    <property type="match status" value="1"/>
</dbReference>
<dbReference type="PANTHER" id="PTHR24559:SF444">
    <property type="entry name" value="REVERSE TRANSCRIPTASE DOMAIN-CONTAINING PROTEIN"/>
    <property type="match status" value="1"/>
</dbReference>
<dbReference type="Gene3D" id="2.40.70.10">
    <property type="entry name" value="Acid Proteases"/>
    <property type="match status" value="1"/>
</dbReference>
<dbReference type="OrthoDB" id="1750432at2759"/>
<dbReference type="InParanoid" id="A0A0C2WGT7"/>
<name>A0A0C2WGT7_AMAMK</name>
<dbReference type="InterPro" id="IPR053134">
    <property type="entry name" value="RNA-dir_DNA_polymerase"/>
</dbReference>
<dbReference type="Pfam" id="PF13975">
    <property type="entry name" value="gag-asp_proteas"/>
    <property type="match status" value="1"/>
</dbReference>
<dbReference type="HOGENOM" id="CLU_047281_0_0_1"/>
<dbReference type="Proteomes" id="UP000054549">
    <property type="component" value="Unassembled WGS sequence"/>
</dbReference>
<dbReference type="AlphaFoldDB" id="A0A0C2WGT7"/>
<dbReference type="PANTHER" id="PTHR24559">
    <property type="entry name" value="TRANSPOSON TY3-I GAG-POL POLYPROTEIN"/>
    <property type="match status" value="1"/>
</dbReference>
<dbReference type="EMBL" id="KN818530">
    <property type="protein sequence ID" value="KIL55333.1"/>
    <property type="molecule type" value="Genomic_DNA"/>
</dbReference>
<feature type="non-terminal residue" evidence="1">
    <location>
        <position position="318"/>
    </location>
</feature>
<dbReference type="STRING" id="946122.A0A0C2WGT7"/>
<keyword evidence="2" id="KW-1185">Reference proteome</keyword>
<sequence>MVEHRHVQRNAAVTKDPSRLLAEPMRIVVKINGAPAQALVDSGSLSDFMSSSLADQLKVEKKILTTPLGVQLAVQGSRSKINQGTTALFEYQNIKEKRYFDIINLSNYELILGTPFMYQYKVSIGLNPPRVIIGADTAVAIRGEGTLRLASRSMQLYEENVEAARAHLREYAQPLCKKASDSPFPPLRAINHEIPLMEEEKIYPWRASRCPEALLPQWVEKRDAYLKSGRWEITNATNTVPMPFIRKPGKVDEAPRLRTVFDLRERNKNTRKLASPLPDMDGILRRAARARYRSLIDGQDAYEQIRIIPEHVHRTAFT</sequence>
<proteinExistence type="predicted"/>
<dbReference type="InterPro" id="IPR043502">
    <property type="entry name" value="DNA/RNA_pol_sf"/>
</dbReference>